<keyword evidence="2" id="KW-1185">Reference proteome</keyword>
<evidence type="ECO:0000313" key="2">
    <source>
        <dbReference type="Proteomes" id="UP001056120"/>
    </source>
</evidence>
<protein>
    <submittedName>
        <fullName evidence="1">Uncharacterized protein</fullName>
    </submittedName>
</protein>
<evidence type="ECO:0000313" key="1">
    <source>
        <dbReference type="EMBL" id="KAI3725845.1"/>
    </source>
</evidence>
<dbReference type="Proteomes" id="UP001056120">
    <property type="component" value="Linkage Group LG22"/>
</dbReference>
<reference evidence="1 2" key="2">
    <citation type="journal article" date="2022" name="Mol. Ecol. Resour.">
        <title>The genomes of chicory, endive, great burdock and yacon provide insights into Asteraceae paleo-polyploidization history and plant inulin production.</title>
        <authorList>
            <person name="Fan W."/>
            <person name="Wang S."/>
            <person name="Wang H."/>
            <person name="Wang A."/>
            <person name="Jiang F."/>
            <person name="Liu H."/>
            <person name="Zhao H."/>
            <person name="Xu D."/>
            <person name="Zhang Y."/>
        </authorList>
    </citation>
    <scope>NUCLEOTIDE SEQUENCE [LARGE SCALE GENOMIC DNA]</scope>
    <source>
        <strain evidence="2">cv. Yunnan</strain>
        <tissue evidence="1">Leaves</tissue>
    </source>
</reference>
<accession>A0ACB9BV58</accession>
<gene>
    <name evidence="1" type="ORF">L1987_65641</name>
</gene>
<organism evidence="1 2">
    <name type="scientific">Smallanthus sonchifolius</name>
    <dbReference type="NCBI Taxonomy" id="185202"/>
    <lineage>
        <taxon>Eukaryota</taxon>
        <taxon>Viridiplantae</taxon>
        <taxon>Streptophyta</taxon>
        <taxon>Embryophyta</taxon>
        <taxon>Tracheophyta</taxon>
        <taxon>Spermatophyta</taxon>
        <taxon>Magnoliopsida</taxon>
        <taxon>eudicotyledons</taxon>
        <taxon>Gunneridae</taxon>
        <taxon>Pentapetalae</taxon>
        <taxon>asterids</taxon>
        <taxon>campanulids</taxon>
        <taxon>Asterales</taxon>
        <taxon>Asteraceae</taxon>
        <taxon>Asteroideae</taxon>
        <taxon>Heliantheae alliance</taxon>
        <taxon>Millerieae</taxon>
        <taxon>Smallanthus</taxon>
    </lineage>
</organism>
<name>A0ACB9BV58_9ASTR</name>
<comment type="caution">
    <text evidence="1">The sequence shown here is derived from an EMBL/GenBank/DDBJ whole genome shotgun (WGS) entry which is preliminary data.</text>
</comment>
<sequence length="401" mass="45649">MSKLLAMSNELPLEIIEAILLLLPAKSLGRFKSVSKTWNSLISDPQFIKIHLLRRQTTKLILIPFEKTLYSVDLNKLLPYLNNDATSTTGKYLSLQLSETLGSCNGLILAKDIWVNSSTLLVNPTTREVLKIPPSPFPRPAGRVECFLRYGFGCDSSTDDYKVVSYWDPEHAPNPDCTDTNVSVYSLRNNSWRRLPNFHYDFAPFHNVSGALVNQNFNWLASVRPDYSSTIVAFSFETEEFNEIKLPDSIENEDAKCYYDMVVLGGKLGLYLRNGEDYDLWVMEEYGVAESWTRVCVEMDPVRPLCLVEGSDRDIMFDEEGRVLVYNLDEKRCRKVEIKDGPSLFDIGDTYFETLESPKRIRPTSDDSDDEATVESDDEVTVESDDEAKRLSNQERDGSKS</sequence>
<proteinExistence type="predicted"/>
<reference evidence="2" key="1">
    <citation type="journal article" date="2022" name="Mol. Ecol. Resour.">
        <title>The genomes of chicory, endive, great burdock and yacon provide insights into Asteraceae palaeo-polyploidization history and plant inulin production.</title>
        <authorList>
            <person name="Fan W."/>
            <person name="Wang S."/>
            <person name="Wang H."/>
            <person name="Wang A."/>
            <person name="Jiang F."/>
            <person name="Liu H."/>
            <person name="Zhao H."/>
            <person name="Xu D."/>
            <person name="Zhang Y."/>
        </authorList>
    </citation>
    <scope>NUCLEOTIDE SEQUENCE [LARGE SCALE GENOMIC DNA]</scope>
    <source>
        <strain evidence="2">cv. Yunnan</strain>
    </source>
</reference>
<dbReference type="EMBL" id="CM042039">
    <property type="protein sequence ID" value="KAI3725845.1"/>
    <property type="molecule type" value="Genomic_DNA"/>
</dbReference>